<evidence type="ECO:0008006" key="7">
    <source>
        <dbReference type="Google" id="ProtNLM"/>
    </source>
</evidence>
<organism evidence="5 6">
    <name type="scientific">Streptomyces monashensis</name>
    <dbReference type="NCBI Taxonomy" id="1678012"/>
    <lineage>
        <taxon>Bacteria</taxon>
        <taxon>Bacillati</taxon>
        <taxon>Actinomycetota</taxon>
        <taxon>Actinomycetes</taxon>
        <taxon>Kitasatosporales</taxon>
        <taxon>Streptomycetaceae</taxon>
        <taxon>Streptomyces</taxon>
    </lineage>
</organism>
<dbReference type="Gene3D" id="1.10.10.1320">
    <property type="entry name" value="Anti-sigma factor, zinc-finger domain"/>
    <property type="match status" value="1"/>
</dbReference>
<evidence type="ECO:0000256" key="2">
    <source>
        <dbReference type="ARBA" id="ARBA00023163"/>
    </source>
</evidence>
<keyword evidence="2" id="KW-0804">Transcription</keyword>
<comment type="caution">
    <text evidence="5">The sequence shown here is derived from an EMBL/GenBank/DDBJ whole genome shotgun (WGS) entry which is preliminary data.</text>
</comment>
<accession>A0A1S2QI02</accession>
<keyword evidence="4" id="KW-0812">Transmembrane</keyword>
<name>A0A1S2QI02_9ACTN</name>
<evidence type="ECO:0000256" key="3">
    <source>
        <dbReference type="SAM" id="MobiDB-lite"/>
    </source>
</evidence>
<evidence type="ECO:0000313" key="6">
    <source>
        <dbReference type="Proteomes" id="UP000179642"/>
    </source>
</evidence>
<sequence>MTSTTDTAGHPDVEEISDLTEGLLPPDRSTDIRRHLNTCEPCADVHASLEGIRGLLGSVPDVEPMPADVATRIDAALAVEALLAFSGEDTESSGTETGTPGDAIDAHVSRETSVATERPADRPAGRPQATTGPGRKKSGRGRRRRTLVLGTVLTAAVLGAGTLVIQSFTGGSSTTTAHGTPSPSISSFSGTSVQNQVHDLLAAKKPEQPGYKSQHPRSGVTENQSTPTGTESANTLLQTEVPIPDCVRRAILRSDQALAAKTGNYSGKSAYLVVLPDPGDSTRVTAYVVDAACIRQQPGTAGTVLLKDSFARP</sequence>
<protein>
    <recommendedName>
        <fullName evidence="7">Zinc-finger domain-containing protein</fullName>
    </recommendedName>
</protein>
<dbReference type="RefSeq" id="WP_071380554.1">
    <property type="nucleotide sequence ID" value="NZ_MLYO01000018.1"/>
</dbReference>
<dbReference type="Proteomes" id="UP000179642">
    <property type="component" value="Unassembled WGS sequence"/>
</dbReference>
<feature type="region of interest" description="Disordered" evidence="3">
    <location>
        <begin position="88"/>
        <end position="146"/>
    </location>
</feature>
<evidence type="ECO:0000256" key="1">
    <source>
        <dbReference type="ARBA" id="ARBA00023015"/>
    </source>
</evidence>
<evidence type="ECO:0000256" key="4">
    <source>
        <dbReference type="SAM" id="Phobius"/>
    </source>
</evidence>
<dbReference type="InterPro" id="IPR041916">
    <property type="entry name" value="Anti_sigma_zinc_sf"/>
</dbReference>
<gene>
    <name evidence="5" type="ORF">BIV23_10680</name>
</gene>
<evidence type="ECO:0000313" key="5">
    <source>
        <dbReference type="EMBL" id="OIK05780.1"/>
    </source>
</evidence>
<dbReference type="EMBL" id="MLYO01000018">
    <property type="protein sequence ID" value="OIK05780.1"/>
    <property type="molecule type" value="Genomic_DNA"/>
</dbReference>
<dbReference type="OrthoDB" id="4350643at2"/>
<feature type="transmembrane region" description="Helical" evidence="4">
    <location>
        <begin position="146"/>
        <end position="165"/>
    </location>
</feature>
<keyword evidence="6" id="KW-1185">Reference proteome</keyword>
<feature type="region of interest" description="Disordered" evidence="3">
    <location>
        <begin position="172"/>
        <end position="191"/>
    </location>
</feature>
<keyword evidence="4" id="KW-0472">Membrane</keyword>
<feature type="compositionally biased region" description="Polar residues" evidence="3">
    <location>
        <begin position="220"/>
        <end position="235"/>
    </location>
</feature>
<reference evidence="5 6" key="1">
    <citation type="submission" date="2016-10" db="EMBL/GenBank/DDBJ databases">
        <title>Genome sequence of Streptomyces sp. MUSC 1.</title>
        <authorList>
            <person name="Lee L.-H."/>
            <person name="Ser H.-L."/>
            <person name="Law J.W.-F."/>
        </authorList>
    </citation>
    <scope>NUCLEOTIDE SEQUENCE [LARGE SCALE GENOMIC DNA]</scope>
    <source>
        <strain evidence="5 6">MUSC 1</strain>
    </source>
</reference>
<feature type="region of interest" description="Disordered" evidence="3">
    <location>
        <begin position="1"/>
        <end position="29"/>
    </location>
</feature>
<feature type="region of interest" description="Disordered" evidence="3">
    <location>
        <begin position="207"/>
        <end position="235"/>
    </location>
</feature>
<keyword evidence="1" id="KW-0805">Transcription regulation</keyword>
<proteinExistence type="predicted"/>
<feature type="compositionally biased region" description="Basic residues" evidence="3">
    <location>
        <begin position="134"/>
        <end position="146"/>
    </location>
</feature>
<keyword evidence="4" id="KW-1133">Transmembrane helix</keyword>
<dbReference type="AlphaFoldDB" id="A0A1S2QI02"/>